<dbReference type="Pfam" id="PF07238">
    <property type="entry name" value="PilZ"/>
    <property type="match status" value="1"/>
</dbReference>
<name>A0A7S8IWW8_9BACT</name>
<dbReference type="AlphaFoldDB" id="A0A7S8IWW8"/>
<accession>A0A7S8IWW8</accession>
<sequence>MSRRIVCPRCREGDALRVSPQSPRELVASLIWMVPFQCQQCHHRFLAYRMNTTGVSHSIDRREHLRIPVKLCLSFSGGKVRGEGTVMDLSLGGCIIKSDTHVHLDDIFYLEIVIAEHEPPVEVAAMVRSVSVRGIAFKFLRKAQENKRLLTFIQSHSGSTSSILTKAVEPSIIG</sequence>
<evidence type="ECO:0000313" key="3">
    <source>
        <dbReference type="Proteomes" id="UP000593737"/>
    </source>
</evidence>
<gene>
    <name evidence="2" type="ORF">Nkreftii_000551</name>
</gene>
<feature type="domain" description="PilZ" evidence="1">
    <location>
        <begin position="60"/>
        <end position="150"/>
    </location>
</feature>
<dbReference type="EMBL" id="CP047423">
    <property type="protein sequence ID" value="QPD02777.1"/>
    <property type="molecule type" value="Genomic_DNA"/>
</dbReference>
<evidence type="ECO:0000259" key="1">
    <source>
        <dbReference type="Pfam" id="PF07238"/>
    </source>
</evidence>
<reference evidence="2 3" key="1">
    <citation type="journal article" date="2020" name="ISME J.">
        <title>Enrichment and physiological characterization of a novel comammox Nitrospira indicates ammonium inhibition of complete nitrification.</title>
        <authorList>
            <person name="Sakoula D."/>
            <person name="Koch H."/>
            <person name="Frank J."/>
            <person name="Jetten M.S.M."/>
            <person name="van Kessel M.A.H.J."/>
            <person name="Lucker S."/>
        </authorList>
    </citation>
    <scope>NUCLEOTIDE SEQUENCE [LARGE SCALE GENOMIC DNA]</scope>
    <source>
        <strain evidence="2">Comreactor17</strain>
    </source>
</reference>
<evidence type="ECO:0000313" key="2">
    <source>
        <dbReference type="EMBL" id="QPD02777.1"/>
    </source>
</evidence>
<organism evidence="2 3">
    <name type="scientific">Candidatus Nitrospira kreftii</name>
    <dbReference type="NCBI Taxonomy" id="2652173"/>
    <lineage>
        <taxon>Bacteria</taxon>
        <taxon>Pseudomonadati</taxon>
        <taxon>Nitrospirota</taxon>
        <taxon>Nitrospiria</taxon>
        <taxon>Nitrospirales</taxon>
        <taxon>Nitrospiraceae</taxon>
        <taxon>Nitrospira</taxon>
    </lineage>
</organism>
<dbReference type="InterPro" id="IPR009875">
    <property type="entry name" value="PilZ_domain"/>
</dbReference>
<dbReference type="SUPFAM" id="SSF141371">
    <property type="entry name" value="PilZ domain-like"/>
    <property type="match status" value="1"/>
</dbReference>
<dbReference type="Gene3D" id="2.40.10.220">
    <property type="entry name" value="predicted glycosyltransferase like domains"/>
    <property type="match status" value="1"/>
</dbReference>
<protein>
    <recommendedName>
        <fullName evidence="1">PilZ domain-containing protein</fullName>
    </recommendedName>
</protein>
<dbReference type="KEGG" id="nkf:Nkreftii_000551"/>
<dbReference type="Proteomes" id="UP000593737">
    <property type="component" value="Chromosome"/>
</dbReference>
<dbReference type="GO" id="GO:0035438">
    <property type="term" value="F:cyclic-di-GMP binding"/>
    <property type="evidence" value="ECO:0007669"/>
    <property type="project" value="InterPro"/>
</dbReference>
<proteinExistence type="predicted"/>